<proteinExistence type="inferred from homology"/>
<organism evidence="2 3">
    <name type="scientific">Thiosulfatimonas sediminis</name>
    <dbReference type="NCBI Taxonomy" id="2675054"/>
    <lineage>
        <taxon>Bacteria</taxon>
        <taxon>Pseudomonadati</taxon>
        <taxon>Pseudomonadota</taxon>
        <taxon>Gammaproteobacteria</taxon>
        <taxon>Thiotrichales</taxon>
        <taxon>Piscirickettsiaceae</taxon>
        <taxon>Thiosulfatimonas</taxon>
    </lineage>
</organism>
<reference evidence="3" key="1">
    <citation type="submission" date="2019-11" db="EMBL/GenBank/DDBJ databases">
        <title>Isolation and characterization of two novel species in the genus Thiomicrorhabdus.</title>
        <authorList>
            <person name="Mochizuki J."/>
            <person name="Kojima H."/>
            <person name="Fukui M."/>
        </authorList>
    </citation>
    <scope>NUCLEOTIDE SEQUENCE [LARGE SCALE GENOMIC DNA]</scope>
    <source>
        <strain evidence="3">aks77</strain>
    </source>
</reference>
<evidence type="ECO:0000256" key="1">
    <source>
        <dbReference type="ARBA" id="ARBA00044755"/>
    </source>
</evidence>
<name>A0A6F8PWK0_9GAMM</name>
<protein>
    <recommendedName>
        <fullName evidence="4">Cell shape determination protein CcmA</fullName>
    </recommendedName>
</protein>
<dbReference type="Pfam" id="PF04519">
    <property type="entry name" value="Bactofilin"/>
    <property type="match status" value="1"/>
</dbReference>
<dbReference type="AlphaFoldDB" id="A0A6F8PWK0"/>
<accession>A0A6F8PWK0</accession>
<sequence>MIDTKFDLSVGASGVVKGLVKARSVVISGLIEGHVACDKLEILPEGRLVGDLICSEFVVEPGGKFIGQRHQLAEGGRVLSMNDVMDSKEHERLLDFAGLHEEPLDKQDYLVVEHRAKE</sequence>
<dbReference type="InterPro" id="IPR007607">
    <property type="entry name" value="BacA/B"/>
</dbReference>
<keyword evidence="3" id="KW-1185">Reference proteome</keyword>
<evidence type="ECO:0008006" key="4">
    <source>
        <dbReference type="Google" id="ProtNLM"/>
    </source>
</evidence>
<evidence type="ECO:0000313" key="3">
    <source>
        <dbReference type="Proteomes" id="UP000501726"/>
    </source>
</evidence>
<dbReference type="PANTHER" id="PTHR35024">
    <property type="entry name" value="HYPOTHETICAL CYTOSOLIC PROTEIN"/>
    <property type="match status" value="1"/>
</dbReference>
<evidence type="ECO:0000313" key="2">
    <source>
        <dbReference type="EMBL" id="BBP46384.1"/>
    </source>
</evidence>
<dbReference type="EMBL" id="AP021889">
    <property type="protein sequence ID" value="BBP46384.1"/>
    <property type="molecule type" value="Genomic_DNA"/>
</dbReference>
<dbReference type="PANTHER" id="PTHR35024:SF4">
    <property type="entry name" value="POLYMER-FORMING CYTOSKELETAL PROTEIN"/>
    <property type="match status" value="1"/>
</dbReference>
<dbReference type="Proteomes" id="UP000501726">
    <property type="component" value="Chromosome"/>
</dbReference>
<dbReference type="KEGG" id="tse:THMIRHAS_17570"/>
<comment type="similarity">
    <text evidence="1">Belongs to the bactofilin family.</text>
</comment>
<gene>
    <name evidence="2" type="ORF">THMIRHAS_17570</name>
</gene>